<name>A0A388JUB7_CHABU</name>
<dbReference type="GO" id="GO:0106300">
    <property type="term" value="P:protein-DNA covalent cross-linking repair"/>
    <property type="evidence" value="ECO:0007669"/>
    <property type="project" value="InterPro"/>
</dbReference>
<dbReference type="GO" id="GO:0008233">
    <property type="term" value="F:peptidase activity"/>
    <property type="evidence" value="ECO:0007669"/>
    <property type="project" value="UniProtKB-KW"/>
</dbReference>
<feature type="compositionally biased region" description="Basic and acidic residues" evidence="8">
    <location>
        <begin position="451"/>
        <end position="461"/>
    </location>
</feature>
<evidence type="ECO:0000256" key="6">
    <source>
        <dbReference type="ARBA" id="ARBA00023125"/>
    </source>
</evidence>
<dbReference type="InterPro" id="IPR036590">
    <property type="entry name" value="SRAP-like"/>
</dbReference>
<dbReference type="Pfam" id="PF02586">
    <property type="entry name" value="SRAP"/>
    <property type="match status" value="1"/>
</dbReference>
<sequence>MQSNSSPKPNPEGDIGKKEDSQRVVQCMKWGLIPSFTRKSEKPDHYRMFNARGESLHEKASFRRLIARCRCVAMANGFYEWKKDGSKKQPYYIHLKDESLLHFAALFDCWEDHEGRPLLTYTIVTTRASKSLEWLHDRMPVILRTEASVKSWLEDELSAAQIVNMAVPYNGPDLTWYRVTPSMGKPSFDGVECIQELKTPSKGMGALAMMFKRQANNNGGAGASEASLPKPMGTPSEHEMDRSDDKGQAPAKPGIGSSPVAVSPSRESPVAGSQVSGKGSNNETTTMSGIQFDEKSEKKSSGNDRRQFESCTADDITEEEWEAIADAVDLDNAKNGSPIDQQQRDKGSETSGRQTTLVHATDDSLAPTTTNKTEFVINPKDEKVVASSTQQVLENAQGKRGLSDCACLEWSTDASRTTASGMTNVNQGTAYTSVQVRHLSTPSTANQNSDGRARRENDERSSQGVKRKAGTVSDACIAGERSGEDSNVKKLKERKEQEHTPSVEVESERTWKGSGVNKAMPFASPGKAGRTMLMDVGGKRGSQTTISSFFSKKV</sequence>
<feature type="compositionally biased region" description="Basic and acidic residues" evidence="8">
    <location>
        <begin position="481"/>
        <end position="511"/>
    </location>
</feature>
<evidence type="ECO:0000256" key="1">
    <source>
        <dbReference type="ARBA" id="ARBA00008136"/>
    </source>
</evidence>
<evidence type="ECO:0000256" key="4">
    <source>
        <dbReference type="ARBA" id="ARBA00022801"/>
    </source>
</evidence>
<dbReference type="GO" id="GO:0003697">
    <property type="term" value="F:single-stranded DNA binding"/>
    <property type="evidence" value="ECO:0007669"/>
    <property type="project" value="InterPro"/>
</dbReference>
<gene>
    <name evidence="9" type="ORF">CBR_g20401</name>
</gene>
<dbReference type="AlphaFoldDB" id="A0A388JUB7"/>
<keyword evidence="5" id="KW-0190">Covalent protein-DNA linkage</keyword>
<proteinExistence type="inferred from homology"/>
<evidence type="ECO:0008006" key="11">
    <source>
        <dbReference type="Google" id="ProtNLM"/>
    </source>
</evidence>
<dbReference type="PANTHER" id="PTHR13604:SF0">
    <property type="entry name" value="ABASIC SITE PROCESSING PROTEIN HMCES"/>
    <property type="match status" value="1"/>
</dbReference>
<reference evidence="9 10" key="1">
    <citation type="journal article" date="2018" name="Cell">
        <title>The Chara Genome: Secondary Complexity and Implications for Plant Terrestrialization.</title>
        <authorList>
            <person name="Nishiyama T."/>
            <person name="Sakayama H."/>
            <person name="Vries J.D."/>
            <person name="Buschmann H."/>
            <person name="Saint-Marcoux D."/>
            <person name="Ullrich K.K."/>
            <person name="Haas F.B."/>
            <person name="Vanderstraeten L."/>
            <person name="Becker D."/>
            <person name="Lang D."/>
            <person name="Vosolsobe S."/>
            <person name="Rombauts S."/>
            <person name="Wilhelmsson P.K.I."/>
            <person name="Janitza P."/>
            <person name="Kern R."/>
            <person name="Heyl A."/>
            <person name="Rumpler F."/>
            <person name="Villalobos L.I.A.C."/>
            <person name="Clay J.M."/>
            <person name="Skokan R."/>
            <person name="Toyoda A."/>
            <person name="Suzuki Y."/>
            <person name="Kagoshima H."/>
            <person name="Schijlen E."/>
            <person name="Tajeshwar N."/>
            <person name="Catarino B."/>
            <person name="Hetherington A.J."/>
            <person name="Saltykova A."/>
            <person name="Bonnot C."/>
            <person name="Breuninger H."/>
            <person name="Symeonidi A."/>
            <person name="Radhakrishnan G.V."/>
            <person name="Van Nieuwerburgh F."/>
            <person name="Deforce D."/>
            <person name="Chang C."/>
            <person name="Karol K.G."/>
            <person name="Hedrich R."/>
            <person name="Ulvskov P."/>
            <person name="Glockner G."/>
            <person name="Delwiche C.F."/>
            <person name="Petrasek J."/>
            <person name="Van de Peer Y."/>
            <person name="Friml J."/>
            <person name="Beilby M."/>
            <person name="Dolan L."/>
            <person name="Kohara Y."/>
            <person name="Sugano S."/>
            <person name="Fujiyama A."/>
            <person name="Delaux P.-M."/>
            <person name="Quint M."/>
            <person name="TheiBen G."/>
            <person name="Hagemann M."/>
            <person name="Harholt J."/>
            <person name="Dunand C."/>
            <person name="Zachgo S."/>
            <person name="Langdale J."/>
            <person name="Maumus F."/>
            <person name="Straeten D.V.D."/>
            <person name="Gould S.B."/>
            <person name="Rensing S.A."/>
        </authorList>
    </citation>
    <scope>NUCLEOTIDE SEQUENCE [LARGE SCALE GENOMIC DNA]</scope>
    <source>
        <strain evidence="9 10">S276</strain>
    </source>
</reference>
<evidence type="ECO:0000256" key="7">
    <source>
        <dbReference type="ARBA" id="ARBA00023239"/>
    </source>
</evidence>
<evidence type="ECO:0000313" key="10">
    <source>
        <dbReference type="Proteomes" id="UP000265515"/>
    </source>
</evidence>
<keyword evidence="3" id="KW-0227">DNA damage</keyword>
<feature type="compositionally biased region" description="Polar residues" evidence="8">
    <location>
        <begin position="438"/>
        <end position="450"/>
    </location>
</feature>
<comment type="caution">
    <text evidence="9">The sequence shown here is derived from an EMBL/GenBank/DDBJ whole genome shotgun (WGS) entry which is preliminary data.</text>
</comment>
<feature type="compositionally biased region" description="Basic and acidic residues" evidence="8">
    <location>
        <begin position="236"/>
        <end position="247"/>
    </location>
</feature>
<keyword evidence="6" id="KW-0238">DNA-binding</keyword>
<keyword evidence="2" id="KW-0645">Protease</keyword>
<dbReference type="GO" id="GO:0016829">
    <property type="term" value="F:lyase activity"/>
    <property type="evidence" value="ECO:0007669"/>
    <property type="project" value="UniProtKB-KW"/>
</dbReference>
<dbReference type="Gramene" id="GBG61370">
    <property type="protein sequence ID" value="GBG61370"/>
    <property type="gene ID" value="CBR_g20401"/>
</dbReference>
<dbReference type="STRING" id="69332.A0A388JUB7"/>
<comment type="similarity">
    <text evidence="1">Belongs to the SOS response-associated peptidase family.</text>
</comment>
<evidence type="ECO:0000256" key="5">
    <source>
        <dbReference type="ARBA" id="ARBA00023124"/>
    </source>
</evidence>
<evidence type="ECO:0000313" key="9">
    <source>
        <dbReference type="EMBL" id="GBG61370.1"/>
    </source>
</evidence>
<feature type="region of interest" description="Disordered" evidence="8">
    <location>
        <begin position="438"/>
        <end position="528"/>
    </location>
</feature>
<keyword evidence="7" id="KW-0456">Lyase</keyword>
<evidence type="ECO:0000256" key="3">
    <source>
        <dbReference type="ARBA" id="ARBA00022763"/>
    </source>
</evidence>
<feature type="region of interest" description="Disordered" evidence="8">
    <location>
        <begin position="216"/>
        <end position="401"/>
    </location>
</feature>
<feature type="compositionally biased region" description="Basic and acidic residues" evidence="8">
    <location>
        <begin position="292"/>
        <end position="308"/>
    </location>
</feature>
<evidence type="ECO:0000256" key="8">
    <source>
        <dbReference type="SAM" id="MobiDB-lite"/>
    </source>
</evidence>
<dbReference type="EMBL" id="BFEA01000019">
    <property type="protein sequence ID" value="GBG61370.1"/>
    <property type="molecule type" value="Genomic_DNA"/>
</dbReference>
<dbReference type="InterPro" id="IPR003738">
    <property type="entry name" value="SRAP"/>
</dbReference>
<keyword evidence="10" id="KW-1185">Reference proteome</keyword>
<dbReference type="GO" id="GO:0006508">
    <property type="term" value="P:proteolysis"/>
    <property type="evidence" value="ECO:0007669"/>
    <property type="project" value="UniProtKB-KW"/>
</dbReference>
<evidence type="ECO:0000256" key="2">
    <source>
        <dbReference type="ARBA" id="ARBA00022670"/>
    </source>
</evidence>
<feature type="compositionally biased region" description="Polar residues" evidence="8">
    <location>
        <begin position="271"/>
        <end position="289"/>
    </location>
</feature>
<accession>A0A388JUB7</accession>
<dbReference type="Proteomes" id="UP000265515">
    <property type="component" value="Unassembled WGS sequence"/>
</dbReference>
<dbReference type="SUPFAM" id="SSF143081">
    <property type="entry name" value="BB1717-like"/>
    <property type="match status" value="1"/>
</dbReference>
<protein>
    <recommendedName>
        <fullName evidence="11">Embryonic stem cell-specific 5-hydroxymethylcytosine-binding protein</fullName>
    </recommendedName>
</protein>
<dbReference type="PANTHER" id="PTHR13604">
    <property type="entry name" value="DC12-RELATED"/>
    <property type="match status" value="1"/>
</dbReference>
<organism evidence="9 10">
    <name type="scientific">Chara braunii</name>
    <name type="common">Braun's stonewort</name>
    <dbReference type="NCBI Taxonomy" id="69332"/>
    <lineage>
        <taxon>Eukaryota</taxon>
        <taxon>Viridiplantae</taxon>
        <taxon>Streptophyta</taxon>
        <taxon>Charophyceae</taxon>
        <taxon>Charales</taxon>
        <taxon>Characeae</taxon>
        <taxon>Chara</taxon>
    </lineage>
</organism>
<dbReference type="OrthoDB" id="2111841at2759"/>
<feature type="compositionally biased region" description="Polar residues" evidence="8">
    <location>
        <begin position="349"/>
        <end position="358"/>
    </location>
</feature>
<feature type="region of interest" description="Disordered" evidence="8">
    <location>
        <begin position="1"/>
        <end position="20"/>
    </location>
</feature>
<keyword evidence="4" id="KW-0378">Hydrolase</keyword>
<dbReference type="Gene3D" id="3.90.1680.10">
    <property type="entry name" value="SOS response associated peptidase-like"/>
    <property type="match status" value="1"/>
</dbReference>